<dbReference type="InterPro" id="IPR041129">
    <property type="entry name" value="CdiI_2"/>
</dbReference>
<evidence type="ECO:0000259" key="1">
    <source>
        <dbReference type="Pfam" id="PF18593"/>
    </source>
</evidence>
<accession>A0A455W7R2</accession>
<dbReference type="AlphaFoldDB" id="A0A455W7R2"/>
<protein>
    <recommendedName>
        <fullName evidence="1">CdiI immunity protein domain-containing protein</fullName>
    </recommendedName>
</protein>
<feature type="domain" description="CdiI immunity protein" evidence="1">
    <location>
        <begin position="5"/>
        <end position="83"/>
    </location>
</feature>
<evidence type="ECO:0000313" key="2">
    <source>
        <dbReference type="EMBL" id="BBJ05594.1"/>
    </source>
</evidence>
<sequence length="90" mass="10372">MSEIFEYFFDAYFHQDWRDDYESSLSAVKDFKKAEPTDSIVQLVQGLKELLSKSDLPQDTFNKLGGNFKPESEGMSVAEWIGKALEILDR</sequence>
<dbReference type="Pfam" id="PF18593">
    <property type="entry name" value="CdiI_2"/>
    <property type="match status" value="1"/>
</dbReference>
<gene>
    <name evidence="2" type="ORF">YBY_34430</name>
</gene>
<reference evidence="2" key="1">
    <citation type="submission" date="2019-03" db="EMBL/GenBank/DDBJ databases">
        <title>Whole genome analysis of nitrate-reducing bacteria Marinobacter hydrocarbonoclasticus YB03.</title>
        <authorList>
            <person name="Azam A.H."/>
            <person name="Yuk S.R."/>
            <person name="Kamarisima K."/>
            <person name="Miyanaga K."/>
            <person name="Tanji Y."/>
        </authorList>
    </citation>
    <scope>NUCLEOTIDE SEQUENCE</scope>
    <source>
        <strain evidence="2">YB03</strain>
    </source>
</reference>
<dbReference type="EMBL" id="AP019537">
    <property type="protein sequence ID" value="BBJ05594.1"/>
    <property type="molecule type" value="Genomic_DNA"/>
</dbReference>
<name>A0A455W7R2_MARNT</name>
<proteinExistence type="predicted"/>
<organism evidence="2">
    <name type="scientific">Marinobacter nauticus</name>
    <name type="common">Marinobacter hydrocarbonoclasticus</name>
    <name type="synonym">Marinobacter aquaeolei</name>
    <dbReference type="NCBI Taxonomy" id="2743"/>
    <lineage>
        <taxon>Bacteria</taxon>
        <taxon>Pseudomonadati</taxon>
        <taxon>Pseudomonadota</taxon>
        <taxon>Gammaproteobacteria</taxon>
        <taxon>Pseudomonadales</taxon>
        <taxon>Marinobacteraceae</taxon>
        <taxon>Marinobacter</taxon>
    </lineage>
</organism>